<dbReference type="EMBL" id="BAAAZR010000059">
    <property type="protein sequence ID" value="GAA3844221.1"/>
    <property type="molecule type" value="Genomic_DNA"/>
</dbReference>
<reference evidence="2" key="1">
    <citation type="journal article" date="2019" name="Int. J. Syst. Evol. Microbiol.">
        <title>The Global Catalogue of Microorganisms (GCM) 10K type strain sequencing project: providing services to taxonomists for standard genome sequencing and annotation.</title>
        <authorList>
            <consortium name="The Broad Institute Genomics Platform"/>
            <consortium name="The Broad Institute Genome Sequencing Center for Infectious Disease"/>
            <person name="Wu L."/>
            <person name="Ma J."/>
        </authorList>
    </citation>
    <scope>NUCLEOTIDE SEQUENCE [LARGE SCALE GENOMIC DNA]</scope>
    <source>
        <strain evidence="2">JCM 16908</strain>
    </source>
</reference>
<dbReference type="Proteomes" id="UP001500888">
    <property type="component" value="Unassembled WGS sequence"/>
</dbReference>
<proteinExistence type="predicted"/>
<organism evidence="1 2">
    <name type="scientific">Sphaerisporangium flaviroseum</name>
    <dbReference type="NCBI Taxonomy" id="509199"/>
    <lineage>
        <taxon>Bacteria</taxon>
        <taxon>Bacillati</taxon>
        <taxon>Actinomycetota</taxon>
        <taxon>Actinomycetes</taxon>
        <taxon>Streptosporangiales</taxon>
        <taxon>Streptosporangiaceae</taxon>
        <taxon>Sphaerisporangium</taxon>
    </lineage>
</organism>
<evidence type="ECO:0000313" key="2">
    <source>
        <dbReference type="Proteomes" id="UP001500888"/>
    </source>
</evidence>
<sequence>MCHVNAQVTEANLTMAFRKVDVEAGLAKLDASGWRPLRPAQLRELGLTT</sequence>
<accession>A0ABP7JGW9</accession>
<protein>
    <submittedName>
        <fullName evidence="1">Uncharacterized protein</fullName>
    </submittedName>
</protein>
<gene>
    <name evidence="1" type="ORF">GCM10022226_79170</name>
</gene>
<keyword evidence="2" id="KW-1185">Reference proteome</keyword>
<evidence type="ECO:0000313" key="1">
    <source>
        <dbReference type="EMBL" id="GAA3844221.1"/>
    </source>
</evidence>
<name>A0ABP7JGW9_9ACTN</name>
<comment type="caution">
    <text evidence="1">The sequence shown here is derived from an EMBL/GenBank/DDBJ whole genome shotgun (WGS) entry which is preliminary data.</text>
</comment>